<reference evidence="2 3" key="1">
    <citation type="journal article" date="2019" name="Mol. Biol. Evol.">
        <title>Blast fungal genomes show frequent chromosomal changes, gene gains and losses, and effector gene turnover.</title>
        <authorList>
            <person name="Gomez Luciano L.B."/>
            <person name="Jason Tsai I."/>
            <person name="Chuma I."/>
            <person name="Tosa Y."/>
            <person name="Chen Y.H."/>
            <person name="Li J.Y."/>
            <person name="Li M.Y."/>
            <person name="Jade Lu M.Y."/>
            <person name="Nakayashiki H."/>
            <person name="Li W.H."/>
        </authorList>
    </citation>
    <scope>NUCLEOTIDE SEQUENCE [LARGE SCALE GENOMIC DNA]</scope>
    <source>
        <strain evidence="2">MZ5-1-6</strain>
    </source>
</reference>
<organism evidence="2 3">
    <name type="scientific">Pyricularia oryzae</name>
    <name type="common">Rice blast fungus</name>
    <name type="synonym">Magnaporthe oryzae</name>
    <dbReference type="NCBI Taxonomy" id="318829"/>
    <lineage>
        <taxon>Eukaryota</taxon>
        <taxon>Fungi</taxon>
        <taxon>Dikarya</taxon>
        <taxon>Ascomycota</taxon>
        <taxon>Pezizomycotina</taxon>
        <taxon>Sordariomycetes</taxon>
        <taxon>Sordariomycetidae</taxon>
        <taxon>Magnaporthales</taxon>
        <taxon>Pyriculariaceae</taxon>
        <taxon>Pyricularia</taxon>
    </lineage>
</organism>
<evidence type="ECO:0000313" key="2">
    <source>
        <dbReference type="EMBL" id="QBZ66592.1"/>
    </source>
</evidence>
<feature type="chain" id="PRO_5020365685" description="Secreted protein" evidence="1">
    <location>
        <begin position="23"/>
        <end position="128"/>
    </location>
</feature>
<dbReference type="PROSITE" id="PS51257">
    <property type="entry name" value="PROKAR_LIPOPROTEIN"/>
    <property type="match status" value="1"/>
</dbReference>
<dbReference type="AlphaFoldDB" id="A0A4P7NVU3"/>
<name>A0A4P7NVU3_PYROR</name>
<dbReference type="EMBL" id="CP034210">
    <property type="protein sequence ID" value="QBZ66592.1"/>
    <property type="molecule type" value="Genomic_DNA"/>
</dbReference>
<protein>
    <recommendedName>
        <fullName evidence="4">Secreted protein</fullName>
    </recommendedName>
</protein>
<evidence type="ECO:0000256" key="1">
    <source>
        <dbReference type="SAM" id="SignalP"/>
    </source>
</evidence>
<evidence type="ECO:0008006" key="4">
    <source>
        <dbReference type="Google" id="ProtNLM"/>
    </source>
</evidence>
<keyword evidence="1" id="KW-0732">Signal</keyword>
<proteinExistence type="predicted"/>
<sequence length="128" mass="14418">MNFPFKRRSSLVLILLFSCCWSLYTHHLTVDSHCPSLRSAVASRPGRQEVLEHDPCRNCCCGVLKRAGRSSEHFKSGSPEGSGIPAASLLFCDKLATAKRSKYRFQVSMRLVLRSGEYQSIYLDTEKC</sequence>
<accession>A0A4P7NVU3</accession>
<feature type="signal peptide" evidence="1">
    <location>
        <begin position="1"/>
        <end position="22"/>
    </location>
</feature>
<gene>
    <name evidence="2" type="ORF">PoMZ_13575</name>
</gene>
<dbReference type="Proteomes" id="UP000294847">
    <property type="component" value="Chromosome 7"/>
</dbReference>
<evidence type="ECO:0000313" key="3">
    <source>
        <dbReference type="Proteomes" id="UP000294847"/>
    </source>
</evidence>